<organism evidence="1">
    <name type="scientific">marine sediment metagenome</name>
    <dbReference type="NCBI Taxonomy" id="412755"/>
    <lineage>
        <taxon>unclassified sequences</taxon>
        <taxon>metagenomes</taxon>
        <taxon>ecological metagenomes</taxon>
    </lineage>
</organism>
<evidence type="ECO:0000313" key="1">
    <source>
        <dbReference type="EMBL" id="GAH13086.1"/>
    </source>
</evidence>
<protein>
    <submittedName>
        <fullName evidence="1">Uncharacterized protein</fullName>
    </submittedName>
</protein>
<gene>
    <name evidence="1" type="ORF">S01H4_60022</name>
</gene>
<proteinExistence type="predicted"/>
<comment type="caution">
    <text evidence="1">The sequence shown here is derived from an EMBL/GenBank/DDBJ whole genome shotgun (WGS) entry which is preliminary data.</text>
</comment>
<dbReference type="AlphaFoldDB" id="X1CX73"/>
<name>X1CX73_9ZZZZ</name>
<feature type="non-terminal residue" evidence="1">
    <location>
        <position position="74"/>
    </location>
</feature>
<dbReference type="EMBL" id="BART01035301">
    <property type="protein sequence ID" value="GAH13086.1"/>
    <property type="molecule type" value="Genomic_DNA"/>
</dbReference>
<accession>X1CX73</accession>
<reference evidence="1" key="1">
    <citation type="journal article" date="2014" name="Front. Microbiol.">
        <title>High frequency of phylogenetically diverse reductive dehalogenase-homologous genes in deep subseafloor sedimentary metagenomes.</title>
        <authorList>
            <person name="Kawai M."/>
            <person name="Futagami T."/>
            <person name="Toyoda A."/>
            <person name="Takaki Y."/>
            <person name="Nishi S."/>
            <person name="Hori S."/>
            <person name="Arai W."/>
            <person name="Tsubouchi T."/>
            <person name="Morono Y."/>
            <person name="Uchiyama I."/>
            <person name="Ito T."/>
            <person name="Fujiyama A."/>
            <person name="Inagaki F."/>
            <person name="Takami H."/>
        </authorList>
    </citation>
    <scope>NUCLEOTIDE SEQUENCE</scope>
    <source>
        <strain evidence="1">Expedition CK06-06</strain>
    </source>
</reference>
<sequence length="74" mass="8412">MAEVYKFDRATLKKKKACDFKHGDLIKTGKYLITIQYKKGTTKYKTPALLSFVEDTTTVQILDYTPGMKGGIPY</sequence>